<evidence type="ECO:0000313" key="3">
    <source>
        <dbReference type="Proteomes" id="UP001243846"/>
    </source>
</evidence>
<evidence type="ECO:0000313" key="2">
    <source>
        <dbReference type="EMBL" id="MDN3711131.1"/>
    </source>
</evidence>
<comment type="caution">
    <text evidence="2">The sequence shown here is derived from an EMBL/GenBank/DDBJ whole genome shotgun (WGS) entry which is preliminary data.</text>
</comment>
<dbReference type="Proteomes" id="UP001243846">
    <property type="component" value="Unassembled WGS sequence"/>
</dbReference>
<protein>
    <submittedName>
        <fullName evidence="2">Uncharacterized protein</fullName>
    </submittedName>
</protein>
<feature type="compositionally biased region" description="Gly residues" evidence="1">
    <location>
        <begin position="62"/>
        <end position="72"/>
    </location>
</feature>
<organism evidence="2 3">
    <name type="scientific">Paracoccus cavernae</name>
    <dbReference type="NCBI Taxonomy" id="1571207"/>
    <lineage>
        <taxon>Bacteria</taxon>
        <taxon>Pseudomonadati</taxon>
        <taxon>Pseudomonadota</taxon>
        <taxon>Alphaproteobacteria</taxon>
        <taxon>Rhodobacterales</taxon>
        <taxon>Paracoccaceae</taxon>
        <taxon>Paracoccus</taxon>
    </lineage>
</organism>
<proteinExistence type="predicted"/>
<evidence type="ECO:0000256" key="1">
    <source>
        <dbReference type="SAM" id="MobiDB-lite"/>
    </source>
</evidence>
<sequence>MPQSLSDALIPQAVRDQQIFGQFATISGAFSGERGVMVMGKAADGEGLRAGFSADGTLMRFGRGGDMGPGGGDHGKWDHGDRRGGKHGDNDRHGRRGDRPEHRRGAALSDEAAAAAATAAGYTAPGTVTREGPRTLIQATIRKANPCCSSLAPRGMWCVKLPNKPSAGSRTTTFG</sequence>
<feature type="compositionally biased region" description="Basic and acidic residues" evidence="1">
    <location>
        <begin position="73"/>
        <end position="104"/>
    </location>
</feature>
<accession>A0ABT8D407</accession>
<gene>
    <name evidence="2" type="ORF">QWZ10_03595</name>
</gene>
<keyword evidence="3" id="KW-1185">Reference proteome</keyword>
<dbReference type="EMBL" id="JAUFRC010000001">
    <property type="protein sequence ID" value="MDN3711131.1"/>
    <property type="molecule type" value="Genomic_DNA"/>
</dbReference>
<reference evidence="3" key="1">
    <citation type="journal article" date="2019" name="Int. J. Syst. Evol. Microbiol.">
        <title>The Global Catalogue of Microorganisms (GCM) 10K type strain sequencing project: providing services to taxonomists for standard genome sequencing and annotation.</title>
        <authorList>
            <consortium name="The Broad Institute Genomics Platform"/>
            <consortium name="The Broad Institute Genome Sequencing Center for Infectious Disease"/>
            <person name="Wu L."/>
            <person name="Ma J."/>
        </authorList>
    </citation>
    <scope>NUCLEOTIDE SEQUENCE [LARGE SCALE GENOMIC DNA]</scope>
    <source>
        <strain evidence="3">CECT 8482</strain>
    </source>
</reference>
<feature type="region of interest" description="Disordered" evidence="1">
    <location>
        <begin position="61"/>
        <end position="112"/>
    </location>
</feature>
<name>A0ABT8D407_9RHOB</name>